<sequence>MGRNNEDEYVTYTIVTCQESTTAPGDFAKLKIKRFRGGSAKDWLKWSMKFKSLAIRKGWGADQLTVQLLTLIDGDLSREVERIASESSEKGHTFEGFYREIGLLLVPADYSEDLDEELWTLTKRRDETVQRCSARLRELAQMYTKLPQDAQTLSENQLCRYFRRAMPTNWQDKLAFCEISCETVTELAMYFERLERREDRMAGSARMVKERMVKGVKVGVTSNARSTTVITAEIVATSADIMTHTIIVLTDGL</sequence>
<protein>
    <recommendedName>
        <fullName evidence="3">Retrotransposon gag domain-containing protein</fullName>
    </recommendedName>
</protein>
<organism evidence="1 2">
    <name type="scientific">Peronospora matthiolae</name>
    <dbReference type="NCBI Taxonomy" id="2874970"/>
    <lineage>
        <taxon>Eukaryota</taxon>
        <taxon>Sar</taxon>
        <taxon>Stramenopiles</taxon>
        <taxon>Oomycota</taxon>
        <taxon>Peronosporomycetes</taxon>
        <taxon>Peronosporales</taxon>
        <taxon>Peronosporaceae</taxon>
        <taxon>Peronospora</taxon>
    </lineage>
</organism>
<gene>
    <name evidence="1" type="ORF">PM001_LOCUS2095</name>
</gene>
<comment type="caution">
    <text evidence="1">The sequence shown here is derived from an EMBL/GenBank/DDBJ whole genome shotgun (WGS) entry which is preliminary data.</text>
</comment>
<name>A0AAV1T423_9STRA</name>
<accession>A0AAV1T423</accession>
<evidence type="ECO:0000313" key="2">
    <source>
        <dbReference type="Proteomes" id="UP001162060"/>
    </source>
</evidence>
<reference evidence="1" key="1">
    <citation type="submission" date="2024-01" db="EMBL/GenBank/DDBJ databases">
        <authorList>
            <person name="Webb A."/>
        </authorList>
    </citation>
    <scope>NUCLEOTIDE SEQUENCE</scope>
    <source>
        <strain evidence="1">Pm1</strain>
    </source>
</reference>
<dbReference type="EMBL" id="CAKLBY020000016">
    <property type="protein sequence ID" value="CAK7900531.1"/>
    <property type="molecule type" value="Genomic_DNA"/>
</dbReference>
<proteinExistence type="predicted"/>
<dbReference type="Proteomes" id="UP001162060">
    <property type="component" value="Unassembled WGS sequence"/>
</dbReference>
<evidence type="ECO:0008006" key="3">
    <source>
        <dbReference type="Google" id="ProtNLM"/>
    </source>
</evidence>
<evidence type="ECO:0000313" key="1">
    <source>
        <dbReference type="EMBL" id="CAK7900531.1"/>
    </source>
</evidence>
<dbReference type="AlphaFoldDB" id="A0AAV1T423"/>